<dbReference type="InterPro" id="IPR000738">
    <property type="entry name" value="WHEP-TRS_dom"/>
</dbReference>
<evidence type="ECO:0000256" key="1">
    <source>
        <dbReference type="ARBA" id="ARBA00004496"/>
    </source>
</evidence>
<evidence type="ECO:0000256" key="10">
    <source>
        <dbReference type="ARBA" id="ARBA00022917"/>
    </source>
</evidence>
<comment type="catalytic activity">
    <reaction evidence="14">
        <text>tRNA(Gly) + glycine + ATP = glycyl-tRNA(Gly) + AMP + diphosphate</text>
        <dbReference type="Rhea" id="RHEA:16013"/>
        <dbReference type="Rhea" id="RHEA-COMP:9664"/>
        <dbReference type="Rhea" id="RHEA-COMP:9683"/>
        <dbReference type="ChEBI" id="CHEBI:30616"/>
        <dbReference type="ChEBI" id="CHEBI:33019"/>
        <dbReference type="ChEBI" id="CHEBI:57305"/>
        <dbReference type="ChEBI" id="CHEBI:78442"/>
        <dbReference type="ChEBI" id="CHEBI:78522"/>
        <dbReference type="ChEBI" id="CHEBI:456215"/>
        <dbReference type="EC" id="6.1.1.14"/>
    </reaction>
    <physiologicalReaction direction="left-to-right" evidence="14">
        <dbReference type="Rhea" id="RHEA:16014"/>
    </physiologicalReaction>
</comment>
<dbReference type="Gene3D" id="3.40.50.800">
    <property type="entry name" value="Anticodon-binding domain"/>
    <property type="match status" value="1"/>
</dbReference>
<dbReference type="PRINTS" id="PR01043">
    <property type="entry name" value="TRNASYNTHGLY"/>
</dbReference>
<dbReference type="Gene3D" id="1.10.287.10">
    <property type="entry name" value="S15/NS1, RNA-binding"/>
    <property type="match status" value="1"/>
</dbReference>
<dbReference type="FunCoup" id="A0A6P7H038">
    <property type="interactions" value="2106"/>
</dbReference>
<dbReference type="InParanoid" id="A0A6P7H038"/>
<sequence>MKLISILRRLALLNRDILQNTIKKECKEVATVRTFYISPSADQWGKNKKHRNIKLNLYFDTMADPQIEEVLAPLRASVKEQGDLVRKLKADGAPVFDVKKAVVELQARKKLLEDKELSLAPNQTFDRAKMEDLLKRRFFFDQSFAIYGGITGQFDFGPMGCAFKANLLQTWRQFFVLEEQMLEVDCSILTPEPVLKASGHVDRFADLMVKDTKTGECFRLDHLIKAHLEKISADKKTSAATREECQDIVIKLDGMNKDEMGAVMKKFDMKSPLTGNALTEPMEFNLMFATQIGPSGLIKGFLRPETAQGIFVNFKRLLEFNQGKLPFAAAQIGNAFRNEISPRSGLIRVREFTMAEIEHFCDPSDKSHPKFDNVRDTQLLLYSACNQMDGKAAERKTIGVAVDSGWIECVGCADRSAYDLTQHTNATGVRLAAEKKLPEPKIVDVIEAQANKGLLGKTFKKDAKTITDALADLKIGDVEALEGKLGSTGFLRPETAQGIFVNFKRLLEFNQGKLPFAAAQIGNAFRNEISPRSGLIRVREFTMAEIEHFCDPSDKSHPKFDNVRDTQLLLYSACNQMDGKAAERKTIGVAVDSFKGWIECVGCADRSAYDLTQHTNATGVRLAAEKKLPEPKIVDVIEAQANKGLLGKTFKKDAKTITDALAALKIGDVEALEGKLESTGSYELAVGDKNYTLSKDMVSVKRYQNTMHVEEIIPSVIEPSFGVGRVMYAIFEHNFKQRENDEQRTYLSLPAIVAPLKCSVLPLSSNQEFIPFIKRISTELTKVDVSHKVDDSSGSIGRRYARTDEIAIPYGITIDFDTLKEPHSVTLRERDSMGQVRIPVSPIILSKALNQLPEEAVLGQIRK</sequence>
<dbReference type="SUPFAM" id="SSF52954">
    <property type="entry name" value="Class II aaRS ABD-related"/>
    <property type="match status" value="1"/>
</dbReference>
<proteinExistence type="predicted"/>
<evidence type="ECO:0000259" key="16">
    <source>
        <dbReference type="PROSITE" id="PS50862"/>
    </source>
</evidence>
<dbReference type="NCBIfam" id="TIGR00389">
    <property type="entry name" value="glyS_dimeric"/>
    <property type="match status" value="2"/>
</dbReference>
<dbReference type="InterPro" id="IPR004154">
    <property type="entry name" value="Anticodon-bd"/>
</dbReference>
<dbReference type="EC" id="6.1.1.14" evidence="3"/>
<dbReference type="GO" id="GO:0016740">
    <property type="term" value="F:transferase activity"/>
    <property type="evidence" value="ECO:0007669"/>
    <property type="project" value="UniProtKB-KW"/>
</dbReference>
<keyword evidence="5" id="KW-0963">Cytoplasm</keyword>
<dbReference type="PROSITE" id="PS51185">
    <property type="entry name" value="WHEP_TRS_2"/>
    <property type="match status" value="1"/>
</dbReference>
<evidence type="ECO:0000256" key="5">
    <source>
        <dbReference type="ARBA" id="ARBA00022490"/>
    </source>
</evidence>
<dbReference type="InterPro" id="IPR009068">
    <property type="entry name" value="uS15_NS1_RNA-bd_sf"/>
</dbReference>
<comment type="subcellular location">
    <subcellularLocation>
        <location evidence="1">Cytoplasm</location>
    </subcellularLocation>
</comment>
<keyword evidence="6" id="KW-0436">Ligase</keyword>
<feature type="domain" description="WHEP-TRS" evidence="17">
    <location>
        <begin position="70"/>
        <end position="126"/>
    </location>
</feature>
<keyword evidence="8" id="KW-0547">Nucleotide-binding</keyword>
<dbReference type="GO" id="GO:0005739">
    <property type="term" value="C:mitochondrion"/>
    <property type="evidence" value="ECO:0007669"/>
    <property type="project" value="TreeGrafter"/>
</dbReference>
<dbReference type="Pfam" id="PF00458">
    <property type="entry name" value="WHEP-TRS"/>
    <property type="match status" value="1"/>
</dbReference>
<dbReference type="Gene3D" id="3.30.930.10">
    <property type="entry name" value="Bira Bifunctional Protein, Domain 2"/>
    <property type="match status" value="2"/>
</dbReference>
<evidence type="ECO:0000256" key="12">
    <source>
        <dbReference type="ARBA" id="ARBA00030057"/>
    </source>
</evidence>
<dbReference type="Pfam" id="PF03129">
    <property type="entry name" value="HGTP_anticodon"/>
    <property type="match status" value="1"/>
</dbReference>
<dbReference type="Pfam" id="PF00587">
    <property type="entry name" value="tRNA-synt_2b"/>
    <property type="match status" value="2"/>
</dbReference>
<dbReference type="GO" id="GO:0005524">
    <property type="term" value="F:ATP binding"/>
    <property type="evidence" value="ECO:0007669"/>
    <property type="project" value="UniProtKB-KW"/>
</dbReference>
<name>A0A6P7H038_DIAVI</name>
<dbReference type="PANTHER" id="PTHR10745">
    <property type="entry name" value="GLYCYL-TRNA SYNTHETASE/DNA POLYMERASE SUBUNIT GAMMA-2"/>
    <property type="match status" value="1"/>
</dbReference>
<dbReference type="GO" id="GO:0004820">
    <property type="term" value="F:glycine-tRNA ligase activity"/>
    <property type="evidence" value="ECO:0007669"/>
    <property type="project" value="UniProtKB-EC"/>
</dbReference>
<keyword evidence="9" id="KW-0067">ATP-binding</keyword>
<dbReference type="CDD" id="cd00858">
    <property type="entry name" value="GlyRS_anticodon"/>
    <property type="match status" value="1"/>
</dbReference>
<dbReference type="SUPFAM" id="SSF55681">
    <property type="entry name" value="Class II aaRS and biotin synthetases"/>
    <property type="match status" value="2"/>
</dbReference>
<dbReference type="SUPFAM" id="SSF47060">
    <property type="entry name" value="S15/NS1 RNA-binding domain"/>
    <property type="match status" value="1"/>
</dbReference>
<dbReference type="RefSeq" id="XP_028151088.1">
    <property type="nucleotide sequence ID" value="XM_028295287.1"/>
</dbReference>
<dbReference type="FunFam" id="3.40.50.800:FF:000004">
    <property type="entry name" value="Glycine--tRNA ligase 2"/>
    <property type="match status" value="1"/>
</dbReference>
<evidence type="ECO:0000256" key="14">
    <source>
        <dbReference type="ARBA" id="ARBA00049523"/>
    </source>
</evidence>
<evidence type="ECO:0000256" key="6">
    <source>
        <dbReference type="ARBA" id="ARBA00022598"/>
    </source>
</evidence>
<evidence type="ECO:0000256" key="11">
    <source>
        <dbReference type="ARBA" id="ARBA00023146"/>
    </source>
</evidence>
<dbReference type="PROSITE" id="PS00762">
    <property type="entry name" value="WHEP_TRS_1"/>
    <property type="match status" value="1"/>
</dbReference>
<dbReference type="InterPro" id="IPR002314">
    <property type="entry name" value="aa-tRNA-synt_IIb"/>
</dbReference>
<evidence type="ECO:0000313" key="18">
    <source>
        <dbReference type="RefSeq" id="XP_028151088.1"/>
    </source>
</evidence>
<keyword evidence="7" id="KW-0808">Transferase</keyword>
<organism evidence="18">
    <name type="scientific">Diabrotica virgifera virgifera</name>
    <name type="common">western corn rootworm</name>
    <dbReference type="NCBI Taxonomy" id="50390"/>
    <lineage>
        <taxon>Eukaryota</taxon>
        <taxon>Metazoa</taxon>
        <taxon>Ecdysozoa</taxon>
        <taxon>Arthropoda</taxon>
        <taxon>Hexapoda</taxon>
        <taxon>Insecta</taxon>
        <taxon>Pterygota</taxon>
        <taxon>Neoptera</taxon>
        <taxon>Endopterygota</taxon>
        <taxon>Coleoptera</taxon>
        <taxon>Polyphaga</taxon>
        <taxon>Cucujiformia</taxon>
        <taxon>Chrysomeloidea</taxon>
        <taxon>Chrysomelidae</taxon>
        <taxon>Galerucinae</taxon>
        <taxon>Diabroticina</taxon>
        <taxon>Diabroticites</taxon>
        <taxon>Diabrotica</taxon>
    </lineage>
</organism>
<evidence type="ECO:0000256" key="13">
    <source>
        <dbReference type="ARBA" id="ARBA00048436"/>
    </source>
</evidence>
<dbReference type="PANTHER" id="PTHR10745:SF0">
    <property type="entry name" value="GLYCINE--TRNA LIGASE"/>
    <property type="match status" value="1"/>
</dbReference>
<evidence type="ECO:0000256" key="2">
    <source>
        <dbReference type="ARBA" id="ARBA00011738"/>
    </source>
</evidence>
<dbReference type="CDD" id="cd00935">
    <property type="entry name" value="GlyRS_RNA"/>
    <property type="match status" value="1"/>
</dbReference>
<dbReference type="SMART" id="SM00991">
    <property type="entry name" value="WHEP-TRS"/>
    <property type="match status" value="1"/>
</dbReference>
<evidence type="ECO:0000256" key="15">
    <source>
        <dbReference type="ARBA" id="ARBA00078924"/>
    </source>
</evidence>
<dbReference type="InterPro" id="IPR027031">
    <property type="entry name" value="Gly-tRNA_synthase/POLG2"/>
</dbReference>
<evidence type="ECO:0000256" key="8">
    <source>
        <dbReference type="ARBA" id="ARBA00022741"/>
    </source>
</evidence>
<dbReference type="InterPro" id="IPR002315">
    <property type="entry name" value="tRNA-synt_gly"/>
</dbReference>
<feature type="domain" description="Aminoacyl-transfer RNA synthetases class-II family profile" evidence="16">
    <location>
        <begin position="126"/>
        <end position="762"/>
    </location>
</feature>
<dbReference type="AlphaFoldDB" id="A0A6P7H038"/>
<dbReference type="GO" id="GO:0070150">
    <property type="term" value="P:mitochondrial glycyl-tRNA aminoacylation"/>
    <property type="evidence" value="ECO:0007669"/>
    <property type="project" value="TreeGrafter"/>
</dbReference>
<comment type="subunit">
    <text evidence="2">Homodimer.</text>
</comment>
<evidence type="ECO:0000256" key="3">
    <source>
        <dbReference type="ARBA" id="ARBA00012829"/>
    </source>
</evidence>
<evidence type="ECO:0000256" key="7">
    <source>
        <dbReference type="ARBA" id="ARBA00022679"/>
    </source>
</evidence>
<comment type="catalytic activity">
    <reaction evidence="13">
        <text>2 ATP + H(+) = P(1),P(4)-bis(5'-adenosyl) tetraphosphate + diphosphate</text>
        <dbReference type="Rhea" id="RHEA:34935"/>
        <dbReference type="ChEBI" id="CHEBI:15378"/>
        <dbReference type="ChEBI" id="CHEBI:30616"/>
        <dbReference type="ChEBI" id="CHEBI:33019"/>
        <dbReference type="ChEBI" id="CHEBI:58141"/>
    </reaction>
    <physiologicalReaction direction="left-to-right" evidence="13">
        <dbReference type="Rhea" id="RHEA:34936"/>
    </physiologicalReaction>
</comment>
<accession>A0A6P7H038</accession>
<dbReference type="Gene3D" id="3.30.720.200">
    <property type="match status" value="1"/>
</dbReference>
<dbReference type="FunFam" id="3.30.720.200:FF:000001">
    <property type="entry name" value="Glycine--tRNA ligase 2"/>
    <property type="match status" value="1"/>
</dbReference>
<dbReference type="PROSITE" id="PS50862">
    <property type="entry name" value="AA_TRNA_LIGASE_II"/>
    <property type="match status" value="1"/>
</dbReference>
<evidence type="ECO:0000256" key="4">
    <source>
        <dbReference type="ARBA" id="ARBA00019404"/>
    </source>
</evidence>
<keyword evidence="11" id="KW-0030">Aminoacyl-tRNA synthetase</keyword>
<reference evidence="18" key="1">
    <citation type="submission" date="2025-08" db="UniProtKB">
        <authorList>
            <consortium name="RefSeq"/>
        </authorList>
    </citation>
    <scope>IDENTIFICATION</scope>
    <source>
        <tissue evidence="18">Whole insect</tissue>
    </source>
</reference>
<dbReference type="Gene3D" id="3.30.40.230">
    <property type="match status" value="1"/>
</dbReference>
<gene>
    <name evidence="18" type="primary">LOC114344456</name>
</gene>
<evidence type="ECO:0000256" key="9">
    <source>
        <dbReference type="ARBA" id="ARBA00022840"/>
    </source>
</evidence>
<dbReference type="InterPro" id="IPR036621">
    <property type="entry name" value="Anticodon-bd_dom_sf"/>
</dbReference>
<protein>
    <recommendedName>
        <fullName evidence="4">Glycine--tRNA ligase</fullName>
        <ecNumber evidence="3">6.1.1.14</ecNumber>
    </recommendedName>
    <alternativeName>
        <fullName evidence="12">Diadenosine tetraphosphate synthetase</fullName>
    </alternativeName>
    <alternativeName>
        <fullName evidence="15">Glycyl-tRNA synthetase</fullName>
    </alternativeName>
</protein>
<dbReference type="InterPro" id="IPR006195">
    <property type="entry name" value="aa-tRNA-synth_II"/>
</dbReference>
<evidence type="ECO:0000259" key="17">
    <source>
        <dbReference type="PROSITE" id="PS51185"/>
    </source>
</evidence>
<keyword evidence="10" id="KW-0648">Protein biosynthesis</keyword>
<dbReference type="FunFam" id="3.30.40.230:FF:000001">
    <property type="entry name" value="Glycine--tRNA ligase"/>
    <property type="match status" value="1"/>
</dbReference>
<dbReference type="InterPro" id="IPR045864">
    <property type="entry name" value="aa-tRNA-synth_II/BPL/LPL"/>
</dbReference>